<feature type="domain" description="C2H2-type" evidence="7">
    <location>
        <begin position="807"/>
        <end position="836"/>
    </location>
</feature>
<feature type="domain" description="C2H2-type" evidence="7">
    <location>
        <begin position="290"/>
        <end position="319"/>
    </location>
</feature>
<feature type="domain" description="C2H2-type" evidence="7">
    <location>
        <begin position="353"/>
        <end position="382"/>
    </location>
</feature>
<name>A0A430Q347_SCHBO</name>
<dbReference type="EMBL" id="QMKO01002976">
    <property type="protein sequence ID" value="RTG82115.1"/>
    <property type="molecule type" value="Genomic_DNA"/>
</dbReference>
<evidence type="ECO:0000256" key="6">
    <source>
        <dbReference type="SAM" id="MobiDB-lite"/>
    </source>
</evidence>
<evidence type="ECO:0000259" key="7">
    <source>
        <dbReference type="PROSITE" id="PS50157"/>
    </source>
</evidence>
<evidence type="ECO:0000256" key="5">
    <source>
        <dbReference type="PROSITE-ProRule" id="PRU00042"/>
    </source>
</evidence>
<feature type="compositionally biased region" description="Low complexity" evidence="6">
    <location>
        <begin position="464"/>
        <end position="477"/>
    </location>
</feature>
<dbReference type="SUPFAM" id="SSF57667">
    <property type="entry name" value="beta-beta-alpha zinc fingers"/>
    <property type="match status" value="6"/>
</dbReference>
<gene>
    <name evidence="8" type="ORF">DC041_0012186</name>
</gene>
<feature type="compositionally biased region" description="Polar residues" evidence="6">
    <location>
        <begin position="576"/>
        <end position="600"/>
    </location>
</feature>
<dbReference type="AlphaFoldDB" id="A0A430Q347"/>
<dbReference type="STRING" id="6184.A0A430Q347"/>
<dbReference type="GO" id="GO:0000981">
    <property type="term" value="F:DNA-binding transcription factor activity, RNA polymerase II-specific"/>
    <property type="evidence" value="ECO:0007669"/>
    <property type="project" value="TreeGrafter"/>
</dbReference>
<feature type="domain" description="C2H2-type" evidence="7">
    <location>
        <begin position="774"/>
        <end position="803"/>
    </location>
</feature>
<dbReference type="SMART" id="SM00355">
    <property type="entry name" value="ZnF_C2H2"/>
    <property type="match status" value="12"/>
</dbReference>
<dbReference type="GO" id="GO:0045944">
    <property type="term" value="P:positive regulation of transcription by RNA polymerase II"/>
    <property type="evidence" value="ECO:0007669"/>
    <property type="project" value="UniProtKB-ARBA"/>
</dbReference>
<dbReference type="PANTHER" id="PTHR19818:SF139">
    <property type="entry name" value="PAIR-RULE PROTEIN ODD-PAIRED"/>
    <property type="match status" value="1"/>
</dbReference>
<evidence type="ECO:0000256" key="1">
    <source>
        <dbReference type="ARBA" id="ARBA00022723"/>
    </source>
</evidence>
<keyword evidence="9" id="KW-1185">Reference proteome</keyword>
<feature type="compositionally biased region" description="Polar residues" evidence="6">
    <location>
        <begin position="492"/>
        <end position="501"/>
    </location>
</feature>
<dbReference type="FunFam" id="3.30.160.60:FF:000125">
    <property type="entry name" value="Putative zinc finger protein 143"/>
    <property type="match status" value="2"/>
</dbReference>
<protein>
    <recommendedName>
        <fullName evidence="7">C2H2-type domain-containing protein</fullName>
    </recommendedName>
</protein>
<feature type="compositionally biased region" description="Polar residues" evidence="6">
    <location>
        <begin position="92"/>
        <end position="116"/>
    </location>
</feature>
<dbReference type="InterPro" id="IPR050329">
    <property type="entry name" value="GLI_C2H2-zinc-finger"/>
</dbReference>
<evidence type="ECO:0000313" key="8">
    <source>
        <dbReference type="EMBL" id="RTG82115.1"/>
    </source>
</evidence>
<feature type="domain" description="C2H2-type" evidence="7">
    <location>
        <begin position="260"/>
        <end position="289"/>
    </location>
</feature>
<dbReference type="GO" id="GO:0008270">
    <property type="term" value="F:zinc ion binding"/>
    <property type="evidence" value="ECO:0007669"/>
    <property type="project" value="UniProtKB-KW"/>
</dbReference>
<proteinExistence type="predicted"/>
<feature type="region of interest" description="Disordered" evidence="6">
    <location>
        <begin position="571"/>
        <end position="600"/>
    </location>
</feature>
<feature type="domain" description="C2H2-type" evidence="7">
    <location>
        <begin position="323"/>
        <end position="352"/>
    </location>
</feature>
<feature type="domain" description="C2H2-type" evidence="7">
    <location>
        <begin position="416"/>
        <end position="440"/>
    </location>
</feature>
<feature type="domain" description="C2H2-type" evidence="7">
    <location>
        <begin position="900"/>
        <end position="924"/>
    </location>
</feature>
<dbReference type="InterPro" id="IPR036236">
    <property type="entry name" value="Znf_C2H2_sf"/>
</dbReference>
<reference evidence="8 9" key="1">
    <citation type="journal article" date="2019" name="PLoS Pathog.">
        <title>Genome sequence of the bovine parasite Schistosoma bovis Tanzania.</title>
        <authorList>
            <person name="Oey H."/>
            <person name="Zakrzewski M."/>
            <person name="Gobert G."/>
            <person name="Gravermann K."/>
            <person name="Stoye J."/>
            <person name="Jones M."/>
            <person name="Mcmanus D."/>
            <person name="Krause L."/>
        </authorList>
    </citation>
    <scope>NUCLEOTIDE SEQUENCE [LARGE SCALE GENOMIC DNA]</scope>
    <source>
        <strain evidence="8 9">TAN1997</strain>
    </source>
</reference>
<sequence length="1046" mass="118600">MTPYPQGNPDTSNCNKNDSTLISNDVDDDYIIHTSSIRLPFIAAGLVNAAVAELLNQLSCRFFEMAIITSKIADSQKNSLVKQKDQEDIENDAQNTYSNSNSSIFPQNEGLTTTQGQSELQKKMRMDLDNLSGLSPDQMPTLQLNNQDVFTAPLHPPHPGTIAVSSASSSLSISSTISLFTSSSENCNTLSEIMKIKEESEVGYPLELSIDRGDTSNNKNDYSTHANNFVSNQINDQYQCQQNHQSNLARIATVDYLKRHPCTYRGCGKVFFSRTSLIYHKQSHAIEKPYKCTYPNCGLTFCNEALLKTHIQLHEPKQLRERFSCTLPGCNKVFVTRECLIEHIRIHTGERPFICDYPGCTHRFARRCNLFAHKRVHLDKNQRRQYHCIHAGCGKTFLYSRSLTEHMNVHLGERPYVCDYPGCEKSFTSKSYLYAHRRIHLSGIDKSINATCSSSSSNQQFDYNNTSITTTNNNNNKLPKKKNRMTPYPQGNPDTSNCNKNDSTLISNDVDDDYIIHTSSIRLPFIAAGLVNAAVAELLNQLSCRFFEMAIITSKIADSQKNSLVKQKDQEDIENDAQNTYSNSNSSIFPQNEGLTTTQGQSELQKKMRMDLDNLSGLSPDQMPTLQLNNQDVFTAPLHPPHPGTIAVSSASSSLSISSTISLFTSSSENCNTLSEIMKIKEESEVGYPLELSIDRGDTSNNKNDYSTHANNFVSNQINDQYQCQQNHQSNLARIATVDYLKRHPCTYRGCGKVFFSRTSLIYHKQSHAIEKPYKCTYPNCGLTFCNEALLKTHIQLHEPKQLRERFSCTLPGCNKVFVTRECLIEHIRIHTGERPFICDYPGCTHRFARRCNLFAHKRVHLDKNQRRQYHCIHAGCGKTFLYSRSLTEHMNVHLGERPYVCDYPGCEKSFTSKSYLYAHRRIHLSGIDKSINATCSSSSSNQQFDYNNTSITTTNNNNNSNVPPIPVTVTIPVLQQIHYPFPQSILSNKQQLQHHQIQHHHQQQQQQQVQQRIQSQLQHPLLTNTNINNMTNNLSAHLFYSNQHN</sequence>
<dbReference type="GO" id="GO:0000978">
    <property type="term" value="F:RNA polymerase II cis-regulatory region sequence-specific DNA binding"/>
    <property type="evidence" value="ECO:0007669"/>
    <property type="project" value="TreeGrafter"/>
</dbReference>
<feature type="domain" description="C2H2-type" evidence="7">
    <location>
        <begin position="870"/>
        <end position="899"/>
    </location>
</feature>
<keyword evidence="4" id="KW-0862">Zinc</keyword>
<dbReference type="PROSITE" id="PS00028">
    <property type="entry name" value="ZINC_FINGER_C2H2_1"/>
    <property type="match status" value="12"/>
</dbReference>
<dbReference type="Proteomes" id="UP000290809">
    <property type="component" value="Unassembled WGS sequence"/>
</dbReference>
<evidence type="ECO:0000256" key="4">
    <source>
        <dbReference type="ARBA" id="ARBA00022833"/>
    </source>
</evidence>
<dbReference type="Gene3D" id="3.30.160.60">
    <property type="entry name" value="Classic Zinc Finger"/>
    <property type="match status" value="10"/>
</dbReference>
<feature type="domain" description="C2H2-type" evidence="7">
    <location>
        <begin position="744"/>
        <end position="773"/>
    </location>
</feature>
<dbReference type="PROSITE" id="PS50157">
    <property type="entry name" value="ZINC_FINGER_C2H2_2"/>
    <property type="match status" value="12"/>
</dbReference>
<keyword evidence="3 5" id="KW-0863">Zinc-finger</keyword>
<comment type="caution">
    <text evidence="8">The sequence shown here is derived from an EMBL/GenBank/DDBJ whole genome shotgun (WGS) entry which is preliminary data.</text>
</comment>
<dbReference type="GO" id="GO:0005634">
    <property type="term" value="C:nucleus"/>
    <property type="evidence" value="ECO:0007669"/>
    <property type="project" value="UniProtKB-ARBA"/>
</dbReference>
<feature type="domain" description="C2H2-type" evidence="7">
    <location>
        <begin position="837"/>
        <end position="866"/>
    </location>
</feature>
<keyword evidence="2" id="KW-0677">Repeat</keyword>
<accession>A0A430Q347</accession>
<feature type="region of interest" description="Disordered" evidence="6">
    <location>
        <begin position="84"/>
        <end position="116"/>
    </location>
</feature>
<feature type="domain" description="C2H2-type" evidence="7">
    <location>
        <begin position="386"/>
        <end position="415"/>
    </location>
</feature>
<evidence type="ECO:0000313" key="9">
    <source>
        <dbReference type="Proteomes" id="UP000290809"/>
    </source>
</evidence>
<dbReference type="InterPro" id="IPR013087">
    <property type="entry name" value="Znf_C2H2_type"/>
</dbReference>
<feature type="region of interest" description="Disordered" evidence="6">
    <location>
        <begin position="463"/>
        <end position="501"/>
    </location>
</feature>
<evidence type="ECO:0000256" key="3">
    <source>
        <dbReference type="ARBA" id="ARBA00022771"/>
    </source>
</evidence>
<keyword evidence="1" id="KW-0479">Metal-binding</keyword>
<dbReference type="PANTHER" id="PTHR19818">
    <property type="entry name" value="ZINC FINGER PROTEIN ZIC AND GLI"/>
    <property type="match status" value="1"/>
</dbReference>
<organism evidence="8 9">
    <name type="scientific">Schistosoma bovis</name>
    <name type="common">Blood fluke</name>
    <dbReference type="NCBI Taxonomy" id="6184"/>
    <lineage>
        <taxon>Eukaryota</taxon>
        <taxon>Metazoa</taxon>
        <taxon>Spiralia</taxon>
        <taxon>Lophotrochozoa</taxon>
        <taxon>Platyhelminthes</taxon>
        <taxon>Trematoda</taxon>
        <taxon>Digenea</taxon>
        <taxon>Strigeidida</taxon>
        <taxon>Schistosomatoidea</taxon>
        <taxon>Schistosomatidae</taxon>
        <taxon>Schistosoma</taxon>
    </lineage>
</organism>
<evidence type="ECO:0000256" key="2">
    <source>
        <dbReference type="ARBA" id="ARBA00022737"/>
    </source>
</evidence>
<dbReference type="Pfam" id="PF00096">
    <property type="entry name" value="zf-C2H2"/>
    <property type="match status" value="6"/>
</dbReference>